<dbReference type="CDD" id="cd00180">
    <property type="entry name" value="PKc"/>
    <property type="match status" value="1"/>
</dbReference>
<keyword evidence="4" id="KW-0547">Nucleotide-binding</keyword>
<dbReference type="PROSITE" id="PS50011">
    <property type="entry name" value="PROTEIN_KINASE_DOM"/>
    <property type="match status" value="1"/>
</dbReference>
<dbReference type="Gene3D" id="1.10.510.10">
    <property type="entry name" value="Transferase(Phosphotransferase) domain 1"/>
    <property type="match status" value="1"/>
</dbReference>
<evidence type="ECO:0000256" key="4">
    <source>
        <dbReference type="ARBA" id="ARBA00022741"/>
    </source>
</evidence>
<comment type="similarity">
    <text evidence="1">Belongs to the protein kinase superfamily. STE Ser/Thr protein kinase family. STE20 subfamily.</text>
</comment>
<evidence type="ECO:0000259" key="9">
    <source>
        <dbReference type="PROSITE" id="PS50011"/>
    </source>
</evidence>
<dbReference type="EMBL" id="JBICCN010000027">
    <property type="protein sequence ID" value="KAL3101192.1"/>
    <property type="molecule type" value="Genomic_DNA"/>
</dbReference>
<dbReference type="EMBL" id="JBICCN010000327">
    <property type="protein sequence ID" value="KAL3077096.1"/>
    <property type="molecule type" value="Genomic_DNA"/>
</dbReference>
<dbReference type="SUPFAM" id="SSF56112">
    <property type="entry name" value="Protein kinase-like (PK-like)"/>
    <property type="match status" value="1"/>
</dbReference>
<proteinExistence type="inferred from homology"/>
<dbReference type="Pfam" id="PF00069">
    <property type="entry name" value="Pkinase"/>
    <property type="match status" value="1"/>
</dbReference>
<comment type="caution">
    <text evidence="10">The sequence shown here is derived from an EMBL/GenBank/DDBJ whole genome shotgun (WGS) entry which is preliminary data.</text>
</comment>
<evidence type="ECO:0000256" key="7">
    <source>
        <dbReference type="ARBA" id="ARBA00047899"/>
    </source>
</evidence>
<keyword evidence="5" id="KW-0418">Kinase</keyword>
<evidence type="ECO:0000256" key="6">
    <source>
        <dbReference type="ARBA" id="ARBA00022840"/>
    </source>
</evidence>
<keyword evidence="12" id="KW-1185">Reference proteome</keyword>
<gene>
    <name evidence="11" type="ORF">niasHS_001652</name>
    <name evidence="10" type="ORF">niasHS_013085</name>
</gene>
<evidence type="ECO:0000256" key="5">
    <source>
        <dbReference type="ARBA" id="ARBA00022777"/>
    </source>
</evidence>
<reference evidence="10 12" key="1">
    <citation type="submission" date="2024-10" db="EMBL/GenBank/DDBJ databases">
        <authorList>
            <person name="Kim D."/>
        </authorList>
    </citation>
    <scope>NUCLEOTIDE SEQUENCE [LARGE SCALE GENOMIC DNA]</scope>
    <source>
        <strain evidence="10">Taebaek</strain>
    </source>
</reference>
<keyword evidence="6" id="KW-0067">ATP-binding</keyword>
<comment type="catalytic activity">
    <reaction evidence="8">
        <text>L-seryl-[protein] + ATP = O-phospho-L-seryl-[protein] + ADP + H(+)</text>
        <dbReference type="Rhea" id="RHEA:17989"/>
        <dbReference type="Rhea" id="RHEA-COMP:9863"/>
        <dbReference type="Rhea" id="RHEA-COMP:11604"/>
        <dbReference type="ChEBI" id="CHEBI:15378"/>
        <dbReference type="ChEBI" id="CHEBI:29999"/>
        <dbReference type="ChEBI" id="CHEBI:30616"/>
        <dbReference type="ChEBI" id="CHEBI:83421"/>
        <dbReference type="ChEBI" id="CHEBI:456216"/>
        <dbReference type="EC" id="2.7.11.1"/>
    </reaction>
</comment>
<dbReference type="AlphaFoldDB" id="A0ABD2IHX9"/>
<accession>A0ABD2IHX9</accession>
<keyword evidence="2" id="KW-0723">Serine/threonine-protein kinase</keyword>
<dbReference type="Proteomes" id="UP001620645">
    <property type="component" value="Unassembled WGS sequence"/>
</dbReference>
<evidence type="ECO:0000256" key="1">
    <source>
        <dbReference type="ARBA" id="ARBA00008874"/>
    </source>
</evidence>
<feature type="domain" description="Protein kinase" evidence="9">
    <location>
        <begin position="33"/>
        <end position="351"/>
    </location>
</feature>
<evidence type="ECO:0000313" key="12">
    <source>
        <dbReference type="Proteomes" id="UP001620645"/>
    </source>
</evidence>
<sequence>MTSVCEQLEIVSEMVKTCSVDVRDVWPTSSENYTKTESITRGAFGIVRFAEASDPTFSVDGLENRSCIIKTIYLRRRLEAILTETSSTNEFDFVDGQQPAKVSRFYRRLVMELFILCRCRHANIMHLHALFISNWDLHLVLPRLYVLENLITLYKRRRQSEPMPISIIAKILRQLCLALEYLQQIGISHRAVQPDNVFLTRGGTVKLGHFAQSRAIFEESVDEELHCCKSPVGREEFMSFEKQHNLFFGTTLADCVGYSFSADLWSLGVLVLAMVSYYPDERSQKLHKNFAMAMHQEQMPFIWLTVDMLQLRSRLVKSGGEELKLFLSDYLLTVSPKRRATAATLPKTAEMRRWCLTTVEEDAKFLRRHFIDEVDFANHLKLENDAPNYDLLETKDIPAEFYWDETWKKLEETELVVQMFIPPHYTSEQHHIKFSDPEPLFRILYTEILIGRIEITDLLTVDYWIKQTIFDFVQRNCANPTVEKKICNDLNGVLRRRIMLHKSRSIEVEIRTSSPVRHRLHFSSISP</sequence>
<evidence type="ECO:0000313" key="10">
    <source>
        <dbReference type="EMBL" id="KAL3077096.1"/>
    </source>
</evidence>
<evidence type="ECO:0000256" key="8">
    <source>
        <dbReference type="ARBA" id="ARBA00048679"/>
    </source>
</evidence>
<keyword evidence="3" id="KW-0808">Transferase</keyword>
<dbReference type="GO" id="GO:0005524">
    <property type="term" value="F:ATP binding"/>
    <property type="evidence" value="ECO:0007669"/>
    <property type="project" value="UniProtKB-KW"/>
</dbReference>
<protein>
    <recommendedName>
        <fullName evidence="9">Protein kinase domain-containing protein</fullName>
    </recommendedName>
</protein>
<comment type="catalytic activity">
    <reaction evidence="7">
        <text>L-threonyl-[protein] + ATP = O-phospho-L-threonyl-[protein] + ADP + H(+)</text>
        <dbReference type="Rhea" id="RHEA:46608"/>
        <dbReference type="Rhea" id="RHEA-COMP:11060"/>
        <dbReference type="Rhea" id="RHEA-COMP:11605"/>
        <dbReference type="ChEBI" id="CHEBI:15378"/>
        <dbReference type="ChEBI" id="CHEBI:30013"/>
        <dbReference type="ChEBI" id="CHEBI:30616"/>
        <dbReference type="ChEBI" id="CHEBI:61977"/>
        <dbReference type="ChEBI" id="CHEBI:456216"/>
        <dbReference type="EC" id="2.7.11.1"/>
    </reaction>
</comment>
<dbReference type="InterPro" id="IPR011009">
    <property type="entry name" value="Kinase-like_dom_sf"/>
</dbReference>
<evidence type="ECO:0000313" key="11">
    <source>
        <dbReference type="EMBL" id="KAL3101192.1"/>
    </source>
</evidence>
<dbReference type="InterPro" id="IPR000719">
    <property type="entry name" value="Prot_kinase_dom"/>
</dbReference>
<dbReference type="PANTHER" id="PTHR48012">
    <property type="entry name" value="STERILE20-LIKE KINASE, ISOFORM B-RELATED"/>
    <property type="match status" value="1"/>
</dbReference>
<dbReference type="Gene3D" id="3.30.200.20">
    <property type="entry name" value="Phosphorylase Kinase, domain 1"/>
    <property type="match status" value="1"/>
</dbReference>
<organism evidence="10 12">
    <name type="scientific">Heterodera schachtii</name>
    <name type="common">Sugarbeet cyst nematode worm</name>
    <name type="synonym">Tylenchus schachtii</name>
    <dbReference type="NCBI Taxonomy" id="97005"/>
    <lineage>
        <taxon>Eukaryota</taxon>
        <taxon>Metazoa</taxon>
        <taxon>Ecdysozoa</taxon>
        <taxon>Nematoda</taxon>
        <taxon>Chromadorea</taxon>
        <taxon>Rhabditida</taxon>
        <taxon>Tylenchina</taxon>
        <taxon>Tylenchomorpha</taxon>
        <taxon>Tylenchoidea</taxon>
        <taxon>Heteroderidae</taxon>
        <taxon>Heteroderinae</taxon>
        <taxon>Heterodera</taxon>
    </lineage>
</organism>
<name>A0ABD2IHX9_HETSC</name>
<evidence type="ECO:0000256" key="3">
    <source>
        <dbReference type="ARBA" id="ARBA00022679"/>
    </source>
</evidence>
<dbReference type="InterPro" id="IPR050629">
    <property type="entry name" value="STE20/SPS1-PAK"/>
</dbReference>
<dbReference type="PANTHER" id="PTHR48012:SF10">
    <property type="entry name" value="FI20177P1"/>
    <property type="match status" value="1"/>
</dbReference>
<dbReference type="GO" id="GO:0004674">
    <property type="term" value="F:protein serine/threonine kinase activity"/>
    <property type="evidence" value="ECO:0007669"/>
    <property type="project" value="UniProtKB-KW"/>
</dbReference>
<evidence type="ECO:0000256" key="2">
    <source>
        <dbReference type="ARBA" id="ARBA00022527"/>
    </source>
</evidence>